<name>A0ABQ5IAE6_9ASTR</name>
<proteinExistence type="predicted"/>
<reference evidence="2" key="1">
    <citation type="journal article" date="2022" name="Int. J. Mol. Sci.">
        <title>Draft Genome of Tanacetum Coccineum: Genomic Comparison of Closely Related Tanacetum-Family Plants.</title>
        <authorList>
            <person name="Yamashiro T."/>
            <person name="Shiraishi A."/>
            <person name="Nakayama K."/>
            <person name="Satake H."/>
        </authorList>
    </citation>
    <scope>NUCLEOTIDE SEQUENCE</scope>
</reference>
<reference evidence="2" key="2">
    <citation type="submission" date="2022-01" db="EMBL/GenBank/DDBJ databases">
        <authorList>
            <person name="Yamashiro T."/>
            <person name="Shiraishi A."/>
            <person name="Satake H."/>
            <person name="Nakayama K."/>
        </authorList>
    </citation>
    <scope>NUCLEOTIDE SEQUENCE</scope>
</reference>
<dbReference type="Proteomes" id="UP001151760">
    <property type="component" value="Unassembled WGS sequence"/>
</dbReference>
<protein>
    <submittedName>
        <fullName evidence="2">Uncharacterized protein</fullName>
    </submittedName>
</protein>
<dbReference type="EMBL" id="BQNB010020530">
    <property type="protein sequence ID" value="GJT96985.1"/>
    <property type="molecule type" value="Genomic_DNA"/>
</dbReference>
<evidence type="ECO:0000313" key="3">
    <source>
        <dbReference type="Proteomes" id="UP001151760"/>
    </source>
</evidence>
<keyword evidence="3" id="KW-1185">Reference proteome</keyword>
<feature type="region of interest" description="Disordered" evidence="1">
    <location>
        <begin position="1"/>
        <end position="39"/>
    </location>
</feature>
<evidence type="ECO:0000256" key="1">
    <source>
        <dbReference type="SAM" id="MobiDB-lite"/>
    </source>
</evidence>
<feature type="region of interest" description="Disordered" evidence="1">
    <location>
        <begin position="77"/>
        <end position="113"/>
    </location>
</feature>
<evidence type="ECO:0000313" key="2">
    <source>
        <dbReference type="EMBL" id="GJT96985.1"/>
    </source>
</evidence>
<organism evidence="2 3">
    <name type="scientific">Tanacetum coccineum</name>
    <dbReference type="NCBI Taxonomy" id="301880"/>
    <lineage>
        <taxon>Eukaryota</taxon>
        <taxon>Viridiplantae</taxon>
        <taxon>Streptophyta</taxon>
        <taxon>Embryophyta</taxon>
        <taxon>Tracheophyta</taxon>
        <taxon>Spermatophyta</taxon>
        <taxon>Magnoliopsida</taxon>
        <taxon>eudicotyledons</taxon>
        <taxon>Gunneridae</taxon>
        <taxon>Pentapetalae</taxon>
        <taxon>asterids</taxon>
        <taxon>campanulids</taxon>
        <taxon>Asterales</taxon>
        <taxon>Asteraceae</taxon>
        <taxon>Asteroideae</taxon>
        <taxon>Anthemideae</taxon>
        <taxon>Anthemidinae</taxon>
        <taxon>Tanacetum</taxon>
    </lineage>
</organism>
<gene>
    <name evidence="2" type="ORF">Tco_1092503</name>
</gene>
<sequence>MQTVAGDGVTGIKRRRRDLSSDDVRNLATASGRGRLKEDLESSTWRRLVKASKENNLEKKVLDDEPPVKKLKFLITTPSSIPSPTPLKELTLPRDQNPPRDESKGKGIATEEPLKEIMPFMEEGGSVPKIPSFKSFVIPEGELTNEDVMVQLKEMK</sequence>
<comment type="caution">
    <text evidence="2">The sequence shown here is derived from an EMBL/GenBank/DDBJ whole genome shotgun (WGS) entry which is preliminary data.</text>
</comment>
<accession>A0ABQ5IAE6</accession>